<name>A0ABP6SJ08_9ACTN</name>
<comment type="caution">
    <text evidence="2">The sequence shown here is derived from an EMBL/GenBank/DDBJ whole genome shotgun (WGS) entry which is preliminary data.</text>
</comment>
<proteinExistence type="predicted"/>
<sequence length="123" mass="13176">MVVEGVVRGLVEHRFAVLTVEFLHQPDAAEGRVEDVAAAGLTVQHPHHQVPGPAGEPDRSVDLVGDLRVGDGLPQGAGAEGFLDIDDDQCSRHVLKSVRRGRDGDRPHQVRGRTDPVGSLSRP</sequence>
<evidence type="ECO:0000313" key="2">
    <source>
        <dbReference type="EMBL" id="GAA3377794.1"/>
    </source>
</evidence>
<reference evidence="3" key="1">
    <citation type="journal article" date="2019" name="Int. J. Syst. Evol. Microbiol.">
        <title>The Global Catalogue of Microorganisms (GCM) 10K type strain sequencing project: providing services to taxonomists for standard genome sequencing and annotation.</title>
        <authorList>
            <consortium name="The Broad Institute Genomics Platform"/>
            <consortium name="The Broad Institute Genome Sequencing Center for Infectious Disease"/>
            <person name="Wu L."/>
            <person name="Ma J."/>
        </authorList>
    </citation>
    <scope>NUCLEOTIDE SEQUENCE [LARGE SCALE GENOMIC DNA]</scope>
    <source>
        <strain evidence="3">JCM 9651</strain>
    </source>
</reference>
<dbReference type="EMBL" id="BAAAYL010000001">
    <property type="protein sequence ID" value="GAA3377794.1"/>
    <property type="molecule type" value="Genomic_DNA"/>
</dbReference>
<protein>
    <submittedName>
        <fullName evidence="2">Uncharacterized protein</fullName>
    </submittedName>
</protein>
<feature type="region of interest" description="Disordered" evidence="1">
    <location>
        <begin position="44"/>
        <end position="69"/>
    </location>
</feature>
<keyword evidence="3" id="KW-1185">Reference proteome</keyword>
<gene>
    <name evidence="2" type="ORF">GCM10020367_54890</name>
</gene>
<feature type="region of interest" description="Disordered" evidence="1">
    <location>
        <begin position="96"/>
        <end position="123"/>
    </location>
</feature>
<dbReference type="Proteomes" id="UP001499990">
    <property type="component" value="Unassembled WGS sequence"/>
</dbReference>
<feature type="compositionally biased region" description="Basic and acidic residues" evidence="1">
    <location>
        <begin position="100"/>
        <end position="114"/>
    </location>
</feature>
<evidence type="ECO:0000256" key="1">
    <source>
        <dbReference type="SAM" id="MobiDB-lite"/>
    </source>
</evidence>
<accession>A0ABP6SJ08</accession>
<organism evidence="2 3">
    <name type="scientific">Streptomyces sannanensis</name>
    <dbReference type="NCBI Taxonomy" id="285536"/>
    <lineage>
        <taxon>Bacteria</taxon>
        <taxon>Bacillati</taxon>
        <taxon>Actinomycetota</taxon>
        <taxon>Actinomycetes</taxon>
        <taxon>Kitasatosporales</taxon>
        <taxon>Streptomycetaceae</taxon>
        <taxon>Streptomyces</taxon>
    </lineage>
</organism>
<evidence type="ECO:0000313" key="3">
    <source>
        <dbReference type="Proteomes" id="UP001499990"/>
    </source>
</evidence>